<evidence type="ECO:0000256" key="3">
    <source>
        <dbReference type="ARBA" id="ARBA00022840"/>
    </source>
</evidence>
<organism evidence="4 5">
    <name type="scientific">Siminovitchia terrae</name>
    <name type="common">Bacillus terrae</name>
    <dbReference type="NCBI Taxonomy" id="1914933"/>
    <lineage>
        <taxon>Bacteria</taxon>
        <taxon>Bacillati</taxon>
        <taxon>Bacillota</taxon>
        <taxon>Bacilli</taxon>
        <taxon>Bacillales</taxon>
        <taxon>Bacillaceae</taxon>
        <taxon>Siminovitchia</taxon>
    </lineage>
</organism>
<dbReference type="PANTHER" id="PTHR43776">
    <property type="entry name" value="TRANSPORT ATP-BINDING PROTEIN"/>
    <property type="match status" value="1"/>
</dbReference>
<name>A0ABQ4KTN0_SIMTE</name>
<keyword evidence="1" id="KW-0813">Transport</keyword>
<comment type="caution">
    <text evidence="4">The sequence shown here is derived from an EMBL/GenBank/DDBJ whole genome shotgun (WGS) entry which is preliminary data.</text>
</comment>
<evidence type="ECO:0000313" key="5">
    <source>
        <dbReference type="Proteomes" id="UP000680670"/>
    </source>
</evidence>
<dbReference type="InterPro" id="IPR027417">
    <property type="entry name" value="P-loop_NTPase"/>
</dbReference>
<accession>A0ABQ4KTN0</accession>
<gene>
    <name evidence="4" type="ORF">J6TS1_12570</name>
</gene>
<evidence type="ECO:0000313" key="4">
    <source>
        <dbReference type="EMBL" id="GIN95387.1"/>
    </source>
</evidence>
<reference evidence="4 5" key="1">
    <citation type="submission" date="2021-03" db="EMBL/GenBank/DDBJ databases">
        <title>Antimicrobial resistance genes in bacteria isolated from Japanese honey, and their potential for conferring macrolide and lincosamide resistance in the American foulbrood pathogen Paenibacillus larvae.</title>
        <authorList>
            <person name="Okamoto M."/>
            <person name="Kumagai M."/>
            <person name="Kanamori H."/>
            <person name="Takamatsu D."/>
        </authorList>
    </citation>
    <scope>NUCLEOTIDE SEQUENCE [LARGE SCALE GENOMIC DNA]</scope>
    <source>
        <strain evidence="4 5">J6TS1</strain>
    </source>
</reference>
<dbReference type="InterPro" id="IPR050319">
    <property type="entry name" value="ABC_transp_ATP-bind"/>
</dbReference>
<dbReference type="EMBL" id="BORJ01000002">
    <property type="protein sequence ID" value="GIN95387.1"/>
    <property type="molecule type" value="Genomic_DNA"/>
</dbReference>
<evidence type="ECO:0000256" key="1">
    <source>
        <dbReference type="ARBA" id="ARBA00022448"/>
    </source>
</evidence>
<sequence length="67" mass="7600">MLQQYEKKKPLLQIKHLKKHFPISNPLGKTVNHIKAVNDVTFDLYEKETLGLVGESGLEKAQQAEPS</sequence>
<dbReference type="Gene3D" id="3.40.50.300">
    <property type="entry name" value="P-loop containing nucleotide triphosphate hydrolases"/>
    <property type="match status" value="1"/>
</dbReference>
<keyword evidence="2" id="KW-0547">Nucleotide-binding</keyword>
<proteinExistence type="predicted"/>
<keyword evidence="3" id="KW-0067">ATP-binding</keyword>
<dbReference type="Proteomes" id="UP000680670">
    <property type="component" value="Unassembled WGS sequence"/>
</dbReference>
<dbReference type="SUPFAM" id="SSF52540">
    <property type="entry name" value="P-loop containing nucleoside triphosphate hydrolases"/>
    <property type="match status" value="1"/>
</dbReference>
<keyword evidence="5" id="KW-1185">Reference proteome</keyword>
<protein>
    <submittedName>
        <fullName evidence="4">Uncharacterized protein</fullName>
    </submittedName>
</protein>
<evidence type="ECO:0000256" key="2">
    <source>
        <dbReference type="ARBA" id="ARBA00022741"/>
    </source>
</evidence>